<dbReference type="GeneID" id="92767371"/>
<feature type="transmembrane region" description="Helical" evidence="7">
    <location>
        <begin position="96"/>
        <end position="114"/>
    </location>
</feature>
<feature type="domain" description="Major facilitator superfamily (MFS) profile" evidence="8">
    <location>
        <begin position="25"/>
        <end position="474"/>
    </location>
</feature>
<feature type="transmembrane region" description="Helical" evidence="7">
    <location>
        <begin position="240"/>
        <end position="257"/>
    </location>
</feature>
<keyword evidence="5 7" id="KW-1133">Transmembrane helix</keyword>
<keyword evidence="2" id="KW-0813">Transport</keyword>
<evidence type="ECO:0000259" key="8">
    <source>
        <dbReference type="PROSITE" id="PS50850"/>
    </source>
</evidence>
<keyword evidence="4 7" id="KW-0812">Transmembrane</keyword>
<sequence>MSNPASNTSLNVNLSQSAASNAAAPNPKAAVPVLLFSFVFCLVLDNGFKFMTKPIAESLDLSVSTASLQATLAGILIGIGAVVYAALADSISIRKLMIVGIGFVAVGSLLGYFFQGVWPMVLTARIIQTAGLAAAETLYVIYVTKYLSPEDQKTYLGFSTAAFQAALLIGTLTSGIVATYISWPAMFLISLILIVAIPFLIKTVPEEQQQKSHLDIFGLFLIAAISTAVMLFLQRFQQQVQWWWLAAAVLGVALFVWHIRAHGNAVVSPSFFTNARYVCALIVVLVVYMVQLGYSVILLPYMVDELYGINLDGAAYILAPGYLCAVIVGVMSGKIAKFLSSRQAIVAAISIIIVALLIPAVLPGAGVATVIVSMILFPSGFALMYAPLVATALQNIPAAKSGVAIGFYNLTINIAVPVGIALTAMLVDSRPAFFSALSIAQSEAEGVSATIAWLLALMAVVGLLVYVISDRLINDTAENREKVHA</sequence>
<gene>
    <name evidence="9" type="ORF">P2W56_04820</name>
</gene>
<dbReference type="PRINTS" id="PR01036">
    <property type="entry name" value="TCRTETB"/>
</dbReference>
<proteinExistence type="predicted"/>
<accession>A0AB38XX65</accession>
<dbReference type="Gene3D" id="1.20.1250.20">
    <property type="entry name" value="MFS general substrate transporter like domains"/>
    <property type="match status" value="2"/>
</dbReference>
<dbReference type="SUPFAM" id="SSF103473">
    <property type="entry name" value="MFS general substrate transporter"/>
    <property type="match status" value="1"/>
</dbReference>
<dbReference type="GO" id="GO:0005886">
    <property type="term" value="C:plasma membrane"/>
    <property type="evidence" value="ECO:0007669"/>
    <property type="project" value="UniProtKB-SubCell"/>
</dbReference>
<evidence type="ECO:0000256" key="7">
    <source>
        <dbReference type="SAM" id="Phobius"/>
    </source>
</evidence>
<organism evidence="9 10">
    <name type="scientific">Corynebacterium amycolatum</name>
    <dbReference type="NCBI Taxonomy" id="43765"/>
    <lineage>
        <taxon>Bacteria</taxon>
        <taxon>Bacillati</taxon>
        <taxon>Actinomycetota</taxon>
        <taxon>Actinomycetes</taxon>
        <taxon>Mycobacteriales</taxon>
        <taxon>Corynebacteriaceae</taxon>
        <taxon>Corynebacterium</taxon>
    </lineage>
</organism>
<reference evidence="9" key="1">
    <citation type="submission" date="2023-03" db="EMBL/GenBank/DDBJ databases">
        <title>Corynebacterium amycolatum SB-1.</title>
        <authorList>
            <person name="Jo H."/>
        </authorList>
    </citation>
    <scope>NUCLEOTIDE SEQUENCE</scope>
    <source>
        <strain evidence="9">SB-1</strain>
    </source>
</reference>
<keyword evidence="6 7" id="KW-0472">Membrane</keyword>
<name>A0AB38XX65_CORAY</name>
<evidence type="ECO:0000256" key="4">
    <source>
        <dbReference type="ARBA" id="ARBA00022692"/>
    </source>
</evidence>
<dbReference type="Pfam" id="PF07690">
    <property type="entry name" value="MFS_1"/>
    <property type="match status" value="1"/>
</dbReference>
<feature type="transmembrane region" description="Helical" evidence="7">
    <location>
        <begin position="313"/>
        <end position="332"/>
    </location>
</feature>
<feature type="transmembrane region" description="Helical" evidence="7">
    <location>
        <begin position="368"/>
        <end position="393"/>
    </location>
</feature>
<evidence type="ECO:0000313" key="10">
    <source>
        <dbReference type="Proteomes" id="UP001220238"/>
    </source>
</evidence>
<feature type="transmembrane region" description="Helical" evidence="7">
    <location>
        <begin position="447"/>
        <end position="468"/>
    </location>
</feature>
<feature type="transmembrane region" description="Helical" evidence="7">
    <location>
        <begin position="183"/>
        <end position="201"/>
    </location>
</feature>
<dbReference type="EMBL" id="CP120206">
    <property type="protein sequence ID" value="WET44754.1"/>
    <property type="molecule type" value="Genomic_DNA"/>
</dbReference>
<dbReference type="GO" id="GO:0022857">
    <property type="term" value="F:transmembrane transporter activity"/>
    <property type="evidence" value="ECO:0007669"/>
    <property type="project" value="InterPro"/>
</dbReference>
<evidence type="ECO:0000256" key="5">
    <source>
        <dbReference type="ARBA" id="ARBA00022989"/>
    </source>
</evidence>
<evidence type="ECO:0000256" key="3">
    <source>
        <dbReference type="ARBA" id="ARBA00022475"/>
    </source>
</evidence>
<evidence type="ECO:0000256" key="1">
    <source>
        <dbReference type="ARBA" id="ARBA00004651"/>
    </source>
</evidence>
<dbReference type="RefSeq" id="WP_038627985.1">
    <property type="nucleotide sequence ID" value="NZ_CP046975.1"/>
</dbReference>
<feature type="transmembrane region" description="Helical" evidence="7">
    <location>
        <begin position="126"/>
        <end position="143"/>
    </location>
</feature>
<feature type="transmembrane region" description="Helical" evidence="7">
    <location>
        <begin position="68"/>
        <end position="87"/>
    </location>
</feature>
<comment type="subcellular location">
    <subcellularLocation>
        <location evidence="1">Cell membrane</location>
        <topology evidence="1">Multi-pass membrane protein</topology>
    </subcellularLocation>
</comment>
<dbReference type="PANTHER" id="PTHR42718">
    <property type="entry name" value="MAJOR FACILITATOR SUPERFAMILY MULTIDRUG TRANSPORTER MFSC"/>
    <property type="match status" value="1"/>
</dbReference>
<evidence type="ECO:0000256" key="6">
    <source>
        <dbReference type="ARBA" id="ARBA00023136"/>
    </source>
</evidence>
<dbReference type="PANTHER" id="PTHR42718:SF46">
    <property type="entry name" value="BLR6921 PROTEIN"/>
    <property type="match status" value="1"/>
</dbReference>
<dbReference type="InterPro" id="IPR011701">
    <property type="entry name" value="MFS"/>
</dbReference>
<feature type="transmembrane region" description="Helical" evidence="7">
    <location>
        <begin position="277"/>
        <end position="301"/>
    </location>
</feature>
<evidence type="ECO:0000313" key="9">
    <source>
        <dbReference type="EMBL" id="WET44754.1"/>
    </source>
</evidence>
<feature type="transmembrane region" description="Helical" evidence="7">
    <location>
        <begin position="344"/>
        <end position="362"/>
    </location>
</feature>
<dbReference type="Proteomes" id="UP001220238">
    <property type="component" value="Chromosome"/>
</dbReference>
<dbReference type="InterPro" id="IPR036259">
    <property type="entry name" value="MFS_trans_sf"/>
</dbReference>
<feature type="transmembrane region" description="Helical" evidence="7">
    <location>
        <begin position="29"/>
        <end position="48"/>
    </location>
</feature>
<dbReference type="PROSITE" id="PS50850">
    <property type="entry name" value="MFS"/>
    <property type="match status" value="1"/>
</dbReference>
<protein>
    <submittedName>
        <fullName evidence="9">MFS transporter</fullName>
    </submittedName>
</protein>
<feature type="transmembrane region" description="Helical" evidence="7">
    <location>
        <begin position="155"/>
        <end position="177"/>
    </location>
</feature>
<dbReference type="InterPro" id="IPR020846">
    <property type="entry name" value="MFS_dom"/>
</dbReference>
<keyword evidence="3" id="KW-1003">Cell membrane</keyword>
<evidence type="ECO:0000256" key="2">
    <source>
        <dbReference type="ARBA" id="ARBA00022448"/>
    </source>
</evidence>
<feature type="transmembrane region" description="Helical" evidence="7">
    <location>
        <begin position="213"/>
        <end position="234"/>
    </location>
</feature>
<dbReference type="AlphaFoldDB" id="A0AB38XX65"/>
<feature type="transmembrane region" description="Helical" evidence="7">
    <location>
        <begin position="405"/>
        <end position="427"/>
    </location>
</feature>